<keyword evidence="13 14" id="KW-0472">Membrane</keyword>
<dbReference type="PRINTS" id="PR00344">
    <property type="entry name" value="BCTRLSENSOR"/>
</dbReference>
<evidence type="ECO:0000313" key="18">
    <source>
        <dbReference type="Proteomes" id="UP001144612"/>
    </source>
</evidence>
<evidence type="ECO:0000259" key="15">
    <source>
        <dbReference type="PROSITE" id="PS50109"/>
    </source>
</evidence>
<dbReference type="SUPFAM" id="SSF55874">
    <property type="entry name" value="ATPase domain of HSP90 chaperone/DNA topoisomerase II/histidine kinase"/>
    <property type="match status" value="1"/>
</dbReference>
<dbReference type="PANTHER" id="PTHR45528">
    <property type="entry name" value="SENSOR HISTIDINE KINASE CPXA"/>
    <property type="match status" value="1"/>
</dbReference>
<dbReference type="SUPFAM" id="SSF158472">
    <property type="entry name" value="HAMP domain-like"/>
    <property type="match status" value="1"/>
</dbReference>
<sequence>MLRGIKIRIVKSYLCIALLIVAIIEVILCILIKNYYYKNIENSLQKQVNISANIFNKYSYDGNFKSNTNEFIYTFSQMSPAQVQIIDKKLEVIQDSIGIEQGKKIDYLDVTKALNGERYTLIGKCGYSNEKIMSVSAPLKNANVIQGVVRSVASLEEIDKIITKIRLMLILIGIVIICVFMVLSIVVSNTITEPVKQLTNTAQKMAGGQLKIKAEKVYNDEIGELADTLNYMSEEILKTDKLKNEFISKMSHELRTPLTSIKGWTVTLKTGDLQGNEELVWGLDVIEKEADRLTNMVEELLDFSKIIDKRVELNFRKIYLEDFLNMVLRQMYPRAKGLGILLELNISENAYKEVEIDINRLKQVFINILDNALKFTPKGGNVLIEAMKEDDRVRFSIEDNGIGIPKEHLNKVTEKFYKVDAKDCGNGIGLSVVNELVQLHGGNLEIQSEYGKGTKVIIELPDDGDLH</sequence>
<evidence type="ECO:0000256" key="7">
    <source>
        <dbReference type="ARBA" id="ARBA00022692"/>
    </source>
</evidence>
<dbReference type="Pfam" id="PF00512">
    <property type="entry name" value="HisKA"/>
    <property type="match status" value="1"/>
</dbReference>
<keyword evidence="6" id="KW-0808">Transferase</keyword>
<dbReference type="Gene3D" id="3.30.565.10">
    <property type="entry name" value="Histidine kinase-like ATPase, C-terminal domain"/>
    <property type="match status" value="1"/>
</dbReference>
<dbReference type="EC" id="2.7.13.3" evidence="3"/>
<evidence type="ECO:0000256" key="14">
    <source>
        <dbReference type="SAM" id="Phobius"/>
    </source>
</evidence>
<dbReference type="InterPro" id="IPR003660">
    <property type="entry name" value="HAMP_dom"/>
</dbReference>
<keyword evidence="10" id="KW-0067">ATP-binding</keyword>
<dbReference type="EMBL" id="JAPQFJ010000039">
    <property type="protein sequence ID" value="MCY6960642.1"/>
    <property type="molecule type" value="Genomic_DNA"/>
</dbReference>
<evidence type="ECO:0000256" key="4">
    <source>
        <dbReference type="ARBA" id="ARBA00022475"/>
    </source>
</evidence>
<comment type="subcellular location">
    <subcellularLocation>
        <location evidence="2">Cell membrane</location>
        <topology evidence="2">Multi-pass membrane protein</topology>
    </subcellularLocation>
</comment>
<evidence type="ECO:0000259" key="16">
    <source>
        <dbReference type="PROSITE" id="PS50885"/>
    </source>
</evidence>
<evidence type="ECO:0000256" key="8">
    <source>
        <dbReference type="ARBA" id="ARBA00022741"/>
    </source>
</evidence>
<dbReference type="Proteomes" id="UP001144612">
    <property type="component" value="Unassembled WGS sequence"/>
</dbReference>
<evidence type="ECO:0000256" key="1">
    <source>
        <dbReference type="ARBA" id="ARBA00000085"/>
    </source>
</evidence>
<evidence type="ECO:0000256" key="3">
    <source>
        <dbReference type="ARBA" id="ARBA00012438"/>
    </source>
</evidence>
<name>A0ABT4DEB3_9CLOT</name>
<dbReference type="CDD" id="cd06225">
    <property type="entry name" value="HAMP"/>
    <property type="match status" value="1"/>
</dbReference>
<dbReference type="PANTHER" id="PTHR45528:SF1">
    <property type="entry name" value="SENSOR HISTIDINE KINASE CPXA"/>
    <property type="match status" value="1"/>
</dbReference>
<dbReference type="SMART" id="SM00304">
    <property type="entry name" value="HAMP"/>
    <property type="match status" value="1"/>
</dbReference>
<evidence type="ECO:0000256" key="9">
    <source>
        <dbReference type="ARBA" id="ARBA00022777"/>
    </source>
</evidence>
<keyword evidence="9 17" id="KW-0418">Kinase</keyword>
<accession>A0ABT4DEB3</accession>
<comment type="catalytic activity">
    <reaction evidence="1">
        <text>ATP + protein L-histidine = ADP + protein N-phospho-L-histidine.</text>
        <dbReference type="EC" id="2.7.13.3"/>
    </reaction>
</comment>
<dbReference type="GO" id="GO:0016301">
    <property type="term" value="F:kinase activity"/>
    <property type="evidence" value="ECO:0007669"/>
    <property type="project" value="UniProtKB-KW"/>
</dbReference>
<keyword evidence="5" id="KW-0597">Phosphoprotein</keyword>
<dbReference type="Gene3D" id="1.10.8.500">
    <property type="entry name" value="HAMP domain in histidine kinase"/>
    <property type="match status" value="1"/>
</dbReference>
<keyword evidence="12" id="KW-0902">Two-component regulatory system</keyword>
<dbReference type="Pfam" id="PF02518">
    <property type="entry name" value="HATPase_c"/>
    <property type="match status" value="1"/>
</dbReference>
<evidence type="ECO:0000256" key="11">
    <source>
        <dbReference type="ARBA" id="ARBA00022989"/>
    </source>
</evidence>
<dbReference type="InterPro" id="IPR036890">
    <property type="entry name" value="HATPase_C_sf"/>
</dbReference>
<evidence type="ECO:0000256" key="6">
    <source>
        <dbReference type="ARBA" id="ARBA00022679"/>
    </source>
</evidence>
<protein>
    <recommendedName>
        <fullName evidence="3">histidine kinase</fullName>
        <ecNumber evidence="3">2.7.13.3</ecNumber>
    </recommendedName>
</protein>
<evidence type="ECO:0000256" key="12">
    <source>
        <dbReference type="ARBA" id="ARBA00023012"/>
    </source>
</evidence>
<dbReference type="CDD" id="cd00082">
    <property type="entry name" value="HisKA"/>
    <property type="match status" value="1"/>
</dbReference>
<keyword evidence="8" id="KW-0547">Nucleotide-binding</keyword>
<dbReference type="Gene3D" id="3.30.450.20">
    <property type="entry name" value="PAS domain"/>
    <property type="match status" value="1"/>
</dbReference>
<dbReference type="InterPro" id="IPR005467">
    <property type="entry name" value="His_kinase_dom"/>
</dbReference>
<keyword evidence="18" id="KW-1185">Reference proteome</keyword>
<keyword evidence="7 14" id="KW-0812">Transmembrane</keyword>
<evidence type="ECO:0000256" key="2">
    <source>
        <dbReference type="ARBA" id="ARBA00004651"/>
    </source>
</evidence>
<comment type="caution">
    <text evidence="17">The sequence shown here is derived from an EMBL/GenBank/DDBJ whole genome shotgun (WGS) entry which is preliminary data.</text>
</comment>
<feature type="domain" description="Histidine kinase" evidence="15">
    <location>
        <begin position="249"/>
        <end position="464"/>
    </location>
</feature>
<feature type="transmembrane region" description="Helical" evidence="14">
    <location>
        <begin position="12"/>
        <end position="36"/>
    </location>
</feature>
<evidence type="ECO:0000256" key="13">
    <source>
        <dbReference type="ARBA" id="ARBA00023136"/>
    </source>
</evidence>
<keyword evidence="11 14" id="KW-1133">Transmembrane helix</keyword>
<gene>
    <name evidence="17" type="ORF">OW729_18785</name>
</gene>
<proteinExistence type="predicted"/>
<dbReference type="SUPFAM" id="SSF47384">
    <property type="entry name" value="Homodimeric domain of signal transducing histidine kinase"/>
    <property type="match status" value="1"/>
</dbReference>
<organism evidence="17 18">
    <name type="scientific">Clostridium brassicae</name>
    <dbReference type="NCBI Taxonomy" id="2999072"/>
    <lineage>
        <taxon>Bacteria</taxon>
        <taxon>Bacillati</taxon>
        <taxon>Bacillota</taxon>
        <taxon>Clostridia</taxon>
        <taxon>Eubacteriales</taxon>
        <taxon>Clostridiaceae</taxon>
        <taxon>Clostridium</taxon>
    </lineage>
</organism>
<dbReference type="PROSITE" id="PS50109">
    <property type="entry name" value="HIS_KIN"/>
    <property type="match status" value="1"/>
</dbReference>
<feature type="transmembrane region" description="Helical" evidence="14">
    <location>
        <begin position="167"/>
        <end position="187"/>
    </location>
</feature>
<keyword evidence="4" id="KW-1003">Cell membrane</keyword>
<evidence type="ECO:0000256" key="5">
    <source>
        <dbReference type="ARBA" id="ARBA00022553"/>
    </source>
</evidence>
<evidence type="ECO:0000256" key="10">
    <source>
        <dbReference type="ARBA" id="ARBA00022840"/>
    </source>
</evidence>
<dbReference type="InterPro" id="IPR004358">
    <property type="entry name" value="Sig_transdc_His_kin-like_C"/>
</dbReference>
<dbReference type="InterPro" id="IPR003594">
    <property type="entry name" value="HATPase_dom"/>
</dbReference>
<evidence type="ECO:0000313" key="17">
    <source>
        <dbReference type="EMBL" id="MCY6960642.1"/>
    </source>
</evidence>
<dbReference type="InterPro" id="IPR003661">
    <property type="entry name" value="HisK_dim/P_dom"/>
</dbReference>
<dbReference type="Gene3D" id="1.10.287.130">
    <property type="match status" value="1"/>
</dbReference>
<dbReference type="PROSITE" id="PS50885">
    <property type="entry name" value="HAMP"/>
    <property type="match status" value="1"/>
</dbReference>
<dbReference type="RefSeq" id="WP_268063077.1">
    <property type="nucleotide sequence ID" value="NZ_JAPQFJ010000039.1"/>
</dbReference>
<dbReference type="InterPro" id="IPR036097">
    <property type="entry name" value="HisK_dim/P_sf"/>
</dbReference>
<reference evidence="17" key="1">
    <citation type="submission" date="2022-12" db="EMBL/GenBank/DDBJ databases">
        <title>Clostridium sp. nov., isolated from industrial wastewater.</title>
        <authorList>
            <person name="Jiayan W."/>
        </authorList>
    </citation>
    <scope>NUCLEOTIDE SEQUENCE</scope>
    <source>
        <strain evidence="17">ZC22-4</strain>
    </source>
</reference>
<dbReference type="InterPro" id="IPR050398">
    <property type="entry name" value="HssS/ArlS-like"/>
</dbReference>
<feature type="domain" description="HAMP" evidence="16">
    <location>
        <begin position="189"/>
        <end position="241"/>
    </location>
</feature>
<dbReference type="SMART" id="SM00388">
    <property type="entry name" value="HisKA"/>
    <property type="match status" value="1"/>
</dbReference>
<dbReference type="Pfam" id="PF00672">
    <property type="entry name" value="HAMP"/>
    <property type="match status" value="1"/>
</dbReference>
<dbReference type="SMART" id="SM00387">
    <property type="entry name" value="HATPase_c"/>
    <property type="match status" value="1"/>
</dbReference>
<dbReference type="CDD" id="cd00075">
    <property type="entry name" value="HATPase"/>
    <property type="match status" value="1"/>
</dbReference>